<dbReference type="EMBL" id="JBIAMT010000003">
    <property type="protein sequence ID" value="MFF0498470.1"/>
    <property type="molecule type" value="Genomic_DNA"/>
</dbReference>
<name>A0ABW6P5P0_9NOCA</name>
<sequence>MIFIELTRRGGAVVRLNAMSITAIESLPDYTLVATMIDTYRVRQSPDQIEELIEQAEDAYNRKVLDLSIDVATSGAFDCVAKAVGLE</sequence>
<dbReference type="Pfam" id="PF06289">
    <property type="entry name" value="FlbD"/>
    <property type="match status" value="1"/>
</dbReference>
<keyword evidence="1" id="KW-0282">Flagellum</keyword>
<keyword evidence="2" id="KW-1185">Reference proteome</keyword>
<comment type="caution">
    <text evidence="1">The sequence shown here is derived from an EMBL/GenBank/DDBJ whole genome shotgun (WGS) entry which is preliminary data.</text>
</comment>
<organism evidence="1 2">
    <name type="scientific">Nocardia aobensis</name>
    <dbReference type="NCBI Taxonomy" id="257277"/>
    <lineage>
        <taxon>Bacteria</taxon>
        <taxon>Bacillati</taxon>
        <taxon>Actinomycetota</taxon>
        <taxon>Actinomycetes</taxon>
        <taxon>Mycobacteriales</taxon>
        <taxon>Nocardiaceae</taxon>
        <taxon>Nocardia</taxon>
    </lineage>
</organism>
<dbReference type="Proteomes" id="UP001601442">
    <property type="component" value="Unassembled WGS sequence"/>
</dbReference>
<proteinExistence type="predicted"/>
<reference evidence="1 2" key="1">
    <citation type="submission" date="2024-10" db="EMBL/GenBank/DDBJ databases">
        <title>The Natural Products Discovery Center: Release of the First 8490 Sequenced Strains for Exploring Actinobacteria Biosynthetic Diversity.</title>
        <authorList>
            <person name="Kalkreuter E."/>
            <person name="Kautsar S.A."/>
            <person name="Yang D."/>
            <person name="Bader C.D."/>
            <person name="Teijaro C.N."/>
            <person name="Fluegel L."/>
            <person name="Davis C.M."/>
            <person name="Simpson J.R."/>
            <person name="Lauterbach L."/>
            <person name="Steele A.D."/>
            <person name="Gui C."/>
            <person name="Meng S."/>
            <person name="Li G."/>
            <person name="Viehrig K."/>
            <person name="Ye F."/>
            <person name="Su P."/>
            <person name="Kiefer A.F."/>
            <person name="Nichols A."/>
            <person name="Cepeda A.J."/>
            <person name="Yan W."/>
            <person name="Fan B."/>
            <person name="Jiang Y."/>
            <person name="Adhikari A."/>
            <person name="Zheng C.-J."/>
            <person name="Schuster L."/>
            <person name="Cowan T.M."/>
            <person name="Smanski M.J."/>
            <person name="Chevrette M.G."/>
            <person name="De Carvalho L.P.S."/>
            <person name="Shen B."/>
        </authorList>
    </citation>
    <scope>NUCLEOTIDE SEQUENCE [LARGE SCALE GENOMIC DNA]</scope>
    <source>
        <strain evidence="1 2">NPDC004119</strain>
    </source>
</reference>
<keyword evidence="1" id="KW-0969">Cilium</keyword>
<dbReference type="RefSeq" id="WP_387395912.1">
    <property type="nucleotide sequence ID" value="NZ_JBIAMT010000003.1"/>
</dbReference>
<dbReference type="InterPro" id="IPR009384">
    <property type="entry name" value="SwrD-like"/>
</dbReference>
<protein>
    <submittedName>
        <fullName evidence="1">Flagellar FlbD family protein</fullName>
    </submittedName>
</protein>
<evidence type="ECO:0000313" key="2">
    <source>
        <dbReference type="Proteomes" id="UP001601442"/>
    </source>
</evidence>
<evidence type="ECO:0000313" key="1">
    <source>
        <dbReference type="EMBL" id="MFF0498470.1"/>
    </source>
</evidence>
<accession>A0ABW6P5P0</accession>
<keyword evidence="1" id="KW-0966">Cell projection</keyword>
<gene>
    <name evidence="1" type="ORF">ACFYU5_18840</name>
</gene>